<proteinExistence type="predicted"/>
<evidence type="ECO:0000313" key="1">
    <source>
        <dbReference type="EMBL" id="KYC36361.1"/>
    </source>
</evidence>
<dbReference type="AlphaFoldDB" id="A0A139WVA1"/>
<dbReference type="Proteomes" id="UP000076925">
    <property type="component" value="Unassembled WGS sequence"/>
</dbReference>
<organism evidence="1 2">
    <name type="scientific">Scytonema hofmannii PCC 7110</name>
    <dbReference type="NCBI Taxonomy" id="128403"/>
    <lineage>
        <taxon>Bacteria</taxon>
        <taxon>Bacillati</taxon>
        <taxon>Cyanobacteriota</taxon>
        <taxon>Cyanophyceae</taxon>
        <taxon>Nostocales</taxon>
        <taxon>Scytonemataceae</taxon>
        <taxon>Scytonema</taxon>
    </lineage>
</organism>
<reference evidence="1 2" key="1">
    <citation type="journal article" date="2013" name="Genome Biol. Evol.">
        <title>Genomes of Stigonematalean cyanobacteria (subsection V) and the evolution of oxygenic photosynthesis from prokaryotes to plastids.</title>
        <authorList>
            <person name="Dagan T."/>
            <person name="Roettger M."/>
            <person name="Stucken K."/>
            <person name="Landan G."/>
            <person name="Koch R."/>
            <person name="Major P."/>
            <person name="Gould S.B."/>
            <person name="Goremykin V.V."/>
            <person name="Rippka R."/>
            <person name="Tandeau de Marsac N."/>
            <person name="Gugger M."/>
            <person name="Lockhart P.J."/>
            <person name="Allen J.F."/>
            <person name="Brune I."/>
            <person name="Maus I."/>
            <person name="Puhler A."/>
            <person name="Martin W.F."/>
        </authorList>
    </citation>
    <scope>NUCLEOTIDE SEQUENCE [LARGE SCALE GENOMIC DNA]</scope>
    <source>
        <strain evidence="1 2">PCC 7110</strain>
    </source>
</reference>
<dbReference type="STRING" id="128403.WA1_42365"/>
<accession>A0A139WVA1</accession>
<comment type="caution">
    <text evidence="1">The sequence shown here is derived from an EMBL/GenBank/DDBJ whole genome shotgun (WGS) entry which is preliminary data.</text>
</comment>
<keyword evidence="2" id="KW-1185">Reference proteome</keyword>
<sequence>MINKANVLFKTKKWILISYTKNRLNQDSLGIATFVKIFLVTKMRIQMLLLYTFKTLESHFTKTTLINNFY</sequence>
<protein>
    <submittedName>
        <fullName evidence="1">Uncharacterized protein</fullName>
    </submittedName>
</protein>
<evidence type="ECO:0000313" key="2">
    <source>
        <dbReference type="Proteomes" id="UP000076925"/>
    </source>
</evidence>
<gene>
    <name evidence="1" type="ORF">WA1_42365</name>
</gene>
<name>A0A139WVA1_9CYAN</name>
<dbReference type="EMBL" id="ANNX02000047">
    <property type="protein sequence ID" value="KYC36361.1"/>
    <property type="molecule type" value="Genomic_DNA"/>
</dbReference>